<protein>
    <submittedName>
        <fullName evidence="1">Uncharacterized protein</fullName>
    </submittedName>
</protein>
<gene>
    <name evidence="1" type="ORF">CTOB1V02_LOCUS790</name>
</gene>
<dbReference type="AlphaFoldDB" id="A0A7R8W5X7"/>
<proteinExistence type="predicted"/>
<accession>A0A7R8W5X7</accession>
<reference evidence="1" key="1">
    <citation type="submission" date="2020-11" db="EMBL/GenBank/DDBJ databases">
        <authorList>
            <person name="Tran Van P."/>
        </authorList>
    </citation>
    <scope>NUCLEOTIDE SEQUENCE</scope>
</reference>
<sequence>MGMSSTMKLISFVILLFFLTESWNQAAARRFHPGYRQSSVPLFIDGYGKPNSDSLPLPPAKAYQGAGFNPRRNVKPEALLENLKL</sequence>
<organism evidence="1">
    <name type="scientific">Cyprideis torosa</name>
    <dbReference type="NCBI Taxonomy" id="163714"/>
    <lineage>
        <taxon>Eukaryota</taxon>
        <taxon>Metazoa</taxon>
        <taxon>Ecdysozoa</taxon>
        <taxon>Arthropoda</taxon>
        <taxon>Crustacea</taxon>
        <taxon>Oligostraca</taxon>
        <taxon>Ostracoda</taxon>
        <taxon>Podocopa</taxon>
        <taxon>Podocopida</taxon>
        <taxon>Cytherocopina</taxon>
        <taxon>Cytheroidea</taxon>
        <taxon>Cytherideidae</taxon>
        <taxon>Cyprideis</taxon>
    </lineage>
</organism>
<dbReference type="EMBL" id="OB660105">
    <property type="protein sequence ID" value="CAD7222793.1"/>
    <property type="molecule type" value="Genomic_DNA"/>
</dbReference>
<name>A0A7R8W5X7_9CRUS</name>
<evidence type="ECO:0000313" key="1">
    <source>
        <dbReference type="EMBL" id="CAD7222793.1"/>
    </source>
</evidence>